<dbReference type="OrthoDB" id="1924260at2759"/>
<name>A0A067T1J5_GALM3</name>
<organism evidence="2 3">
    <name type="scientific">Galerina marginata (strain CBS 339.88)</name>
    <dbReference type="NCBI Taxonomy" id="685588"/>
    <lineage>
        <taxon>Eukaryota</taxon>
        <taxon>Fungi</taxon>
        <taxon>Dikarya</taxon>
        <taxon>Basidiomycota</taxon>
        <taxon>Agaricomycotina</taxon>
        <taxon>Agaricomycetes</taxon>
        <taxon>Agaricomycetidae</taxon>
        <taxon>Agaricales</taxon>
        <taxon>Agaricineae</taxon>
        <taxon>Strophariaceae</taxon>
        <taxon>Galerina</taxon>
    </lineage>
</organism>
<evidence type="ECO:0000313" key="3">
    <source>
        <dbReference type="Proteomes" id="UP000027222"/>
    </source>
</evidence>
<dbReference type="STRING" id="685588.A0A067T1J5"/>
<gene>
    <name evidence="2" type="ORF">GALMADRAFT_142602</name>
</gene>
<reference evidence="3" key="1">
    <citation type="journal article" date="2014" name="Proc. Natl. Acad. Sci. U.S.A.">
        <title>Extensive sampling of basidiomycete genomes demonstrates inadequacy of the white-rot/brown-rot paradigm for wood decay fungi.</title>
        <authorList>
            <person name="Riley R."/>
            <person name="Salamov A.A."/>
            <person name="Brown D.W."/>
            <person name="Nagy L.G."/>
            <person name="Floudas D."/>
            <person name="Held B.W."/>
            <person name="Levasseur A."/>
            <person name="Lombard V."/>
            <person name="Morin E."/>
            <person name="Otillar R."/>
            <person name="Lindquist E.A."/>
            <person name="Sun H."/>
            <person name="LaButti K.M."/>
            <person name="Schmutz J."/>
            <person name="Jabbour D."/>
            <person name="Luo H."/>
            <person name="Baker S.E."/>
            <person name="Pisabarro A.G."/>
            <person name="Walton J.D."/>
            <person name="Blanchette R.A."/>
            <person name="Henrissat B."/>
            <person name="Martin F."/>
            <person name="Cullen D."/>
            <person name="Hibbett D.S."/>
            <person name="Grigoriev I.V."/>
        </authorList>
    </citation>
    <scope>NUCLEOTIDE SEQUENCE [LARGE SCALE GENOMIC DNA]</scope>
    <source>
        <strain evidence="3">CBS 339.88</strain>
    </source>
</reference>
<sequence length="210" mass="23388">MYSKVWGLNGLKSDPLEVGKLASPSPSLTASSTSVASRTSQWPVLKDTFWLEQFSASTLSRLPISSTPTCTPKCISTSTQKPKQRLNEHHVPCMRIQKYGSSSSAGSNICFSILTIVDNLFCTANSELEFLKREWAALEPWLEQRVQVLLKEEEKTAQMEAWVKLVDPTSCKHPYTHSRSPFATARSHQAGRTPPTSARVGWRGTWRSCA</sequence>
<keyword evidence="3" id="KW-1185">Reference proteome</keyword>
<dbReference type="EMBL" id="KL142387">
    <property type="protein sequence ID" value="KDR72888.1"/>
    <property type="molecule type" value="Genomic_DNA"/>
</dbReference>
<evidence type="ECO:0000313" key="2">
    <source>
        <dbReference type="EMBL" id="KDR72888.1"/>
    </source>
</evidence>
<feature type="region of interest" description="Disordered" evidence="1">
    <location>
        <begin position="178"/>
        <end position="199"/>
    </location>
</feature>
<dbReference type="HOGENOM" id="CLU_1310216_0_0_1"/>
<protein>
    <submittedName>
        <fullName evidence="2">Uncharacterized protein</fullName>
    </submittedName>
</protein>
<accession>A0A067T1J5</accession>
<proteinExistence type="predicted"/>
<evidence type="ECO:0000256" key="1">
    <source>
        <dbReference type="SAM" id="MobiDB-lite"/>
    </source>
</evidence>
<dbReference type="Proteomes" id="UP000027222">
    <property type="component" value="Unassembled WGS sequence"/>
</dbReference>
<dbReference type="AlphaFoldDB" id="A0A067T1J5"/>